<evidence type="ECO:0000256" key="1">
    <source>
        <dbReference type="ARBA" id="ARBA00022741"/>
    </source>
</evidence>
<proteinExistence type="predicted"/>
<feature type="non-terminal residue" evidence="4">
    <location>
        <position position="349"/>
    </location>
</feature>
<comment type="caution">
    <text evidence="4">The sequence shown here is derived from an EMBL/GenBank/DDBJ whole genome shotgun (WGS) entry which is preliminary data.</text>
</comment>
<name>A0A9Q0G529_9ROSI</name>
<feature type="domain" description="ABC transporter" evidence="3">
    <location>
        <begin position="1"/>
        <end position="244"/>
    </location>
</feature>
<sequence length="349" mass="39085">MSLWGLMKKGKVLNAPEYGEDIQKLKSCDVKQFNKQKEADSLMQQSLLEAISACHWRDVKTGWFESKIQVSGRIAYVSQTAWIQNGTVLDNILSGSKMDCQRYQDTLERCSLLNDLESFPCGDLTEVGERGVNLTDAEKQRIQLARALYQDADVYLLDDPFDAMDAETAKSLFSEYVMGALAKKTVLLVTHQVDFLPAFNTVLVHGKMGYVPQTALLQTGTIVDNILFGSAMDCQRYQDTLERCLLLNDLESLPCGDLTEIGEGGVNLIEGQKQRIRLARALYRDADIYLLDDPFSAMDAETAKSLFNEYVMGALAGKTVFLVTRQVDFLPAFDSVLMEKSYMKLLIIS</sequence>
<dbReference type="PROSITE" id="PS50893">
    <property type="entry name" value="ABC_TRANSPORTER_2"/>
    <property type="match status" value="1"/>
</dbReference>
<dbReference type="GO" id="GO:0005524">
    <property type="term" value="F:ATP binding"/>
    <property type="evidence" value="ECO:0007669"/>
    <property type="project" value="UniProtKB-KW"/>
</dbReference>
<dbReference type="GO" id="GO:0016887">
    <property type="term" value="F:ATP hydrolysis activity"/>
    <property type="evidence" value="ECO:0007669"/>
    <property type="project" value="InterPro"/>
</dbReference>
<keyword evidence="1" id="KW-0547">Nucleotide-binding</keyword>
<dbReference type="PANTHER" id="PTHR24223:SF369">
    <property type="entry name" value="ABC TRANSPORTER C FAMILY MEMBER 10"/>
    <property type="match status" value="1"/>
</dbReference>
<keyword evidence="5" id="KW-1185">Reference proteome</keyword>
<dbReference type="PANTHER" id="PTHR24223">
    <property type="entry name" value="ATP-BINDING CASSETTE SUB-FAMILY C"/>
    <property type="match status" value="1"/>
</dbReference>
<dbReference type="EMBL" id="JAKUCV010002247">
    <property type="protein sequence ID" value="KAJ4843372.1"/>
    <property type="molecule type" value="Genomic_DNA"/>
</dbReference>
<evidence type="ECO:0000256" key="2">
    <source>
        <dbReference type="ARBA" id="ARBA00022840"/>
    </source>
</evidence>
<dbReference type="Gene3D" id="3.40.50.300">
    <property type="entry name" value="P-loop containing nucleotide triphosphate hydrolases"/>
    <property type="match status" value="2"/>
</dbReference>
<gene>
    <name evidence="4" type="ORF">Tsubulata_032678</name>
</gene>
<reference evidence="4" key="2">
    <citation type="journal article" date="2023" name="Plants (Basel)">
        <title>Annotation of the Turnera subulata (Passifloraceae) Draft Genome Reveals the S-Locus Evolved after the Divergence of Turneroideae from Passifloroideae in a Stepwise Manner.</title>
        <authorList>
            <person name="Henning P.M."/>
            <person name="Roalson E.H."/>
            <person name="Mir W."/>
            <person name="McCubbin A.G."/>
            <person name="Shore J.S."/>
        </authorList>
    </citation>
    <scope>NUCLEOTIDE SEQUENCE</scope>
    <source>
        <strain evidence="4">F60SS</strain>
    </source>
</reference>
<dbReference type="InterPro" id="IPR003439">
    <property type="entry name" value="ABC_transporter-like_ATP-bd"/>
</dbReference>
<keyword evidence="2" id="KW-0067">ATP-binding</keyword>
<organism evidence="4 5">
    <name type="scientific">Turnera subulata</name>
    <dbReference type="NCBI Taxonomy" id="218843"/>
    <lineage>
        <taxon>Eukaryota</taxon>
        <taxon>Viridiplantae</taxon>
        <taxon>Streptophyta</taxon>
        <taxon>Embryophyta</taxon>
        <taxon>Tracheophyta</taxon>
        <taxon>Spermatophyta</taxon>
        <taxon>Magnoliopsida</taxon>
        <taxon>eudicotyledons</taxon>
        <taxon>Gunneridae</taxon>
        <taxon>Pentapetalae</taxon>
        <taxon>rosids</taxon>
        <taxon>fabids</taxon>
        <taxon>Malpighiales</taxon>
        <taxon>Passifloraceae</taxon>
        <taxon>Turnera</taxon>
    </lineage>
</organism>
<dbReference type="AlphaFoldDB" id="A0A9Q0G529"/>
<reference evidence="4" key="1">
    <citation type="submission" date="2022-02" db="EMBL/GenBank/DDBJ databases">
        <authorList>
            <person name="Henning P.M."/>
            <person name="McCubbin A.G."/>
            <person name="Shore J.S."/>
        </authorList>
    </citation>
    <scope>NUCLEOTIDE SEQUENCE</scope>
    <source>
        <strain evidence="4">F60SS</strain>
        <tissue evidence="4">Leaves</tissue>
    </source>
</reference>
<dbReference type="InterPro" id="IPR050173">
    <property type="entry name" value="ABC_transporter_C-like"/>
</dbReference>
<dbReference type="InterPro" id="IPR027417">
    <property type="entry name" value="P-loop_NTPase"/>
</dbReference>
<evidence type="ECO:0000259" key="3">
    <source>
        <dbReference type="PROSITE" id="PS50893"/>
    </source>
</evidence>
<accession>A0A9Q0G529</accession>
<dbReference type="Pfam" id="PF00005">
    <property type="entry name" value="ABC_tran"/>
    <property type="match status" value="2"/>
</dbReference>
<evidence type="ECO:0000313" key="5">
    <source>
        <dbReference type="Proteomes" id="UP001141552"/>
    </source>
</evidence>
<dbReference type="GO" id="GO:0016020">
    <property type="term" value="C:membrane"/>
    <property type="evidence" value="ECO:0007669"/>
    <property type="project" value="TreeGrafter"/>
</dbReference>
<dbReference type="GO" id="GO:0042626">
    <property type="term" value="F:ATPase-coupled transmembrane transporter activity"/>
    <property type="evidence" value="ECO:0007669"/>
    <property type="project" value="TreeGrafter"/>
</dbReference>
<dbReference type="OrthoDB" id="6500128at2759"/>
<dbReference type="SUPFAM" id="SSF52540">
    <property type="entry name" value="P-loop containing nucleoside triphosphate hydrolases"/>
    <property type="match status" value="2"/>
</dbReference>
<dbReference type="Proteomes" id="UP001141552">
    <property type="component" value="Unassembled WGS sequence"/>
</dbReference>
<evidence type="ECO:0000313" key="4">
    <source>
        <dbReference type="EMBL" id="KAJ4843372.1"/>
    </source>
</evidence>
<protein>
    <recommendedName>
        <fullName evidence="3">ABC transporter domain-containing protein</fullName>
    </recommendedName>
</protein>